<evidence type="ECO:0000313" key="1">
    <source>
        <dbReference type="EMBL" id="KPC32726.1"/>
    </source>
</evidence>
<evidence type="ECO:0000313" key="2">
    <source>
        <dbReference type="Proteomes" id="UP000037891"/>
    </source>
</evidence>
<dbReference type="Gene3D" id="1.25.40.10">
    <property type="entry name" value="Tetratricopeptide repeat domain"/>
    <property type="match status" value="1"/>
</dbReference>
<reference evidence="1 2" key="1">
    <citation type="submission" date="2015-07" db="EMBL/GenBank/DDBJ databases">
        <authorList>
            <person name="Noorani M."/>
        </authorList>
    </citation>
    <scope>NUCLEOTIDE SEQUENCE [LARGE SCALE GENOMIC DNA]</scope>
    <source>
        <strain evidence="1 2">0788_9</strain>
    </source>
</reference>
<dbReference type="AlphaFoldDB" id="A0A0N0XAI1"/>
<comment type="caution">
    <text evidence="1">The sequence shown here is derived from an EMBL/GenBank/DDBJ whole genome shotgun (WGS) entry which is preliminary data.</text>
</comment>
<dbReference type="EMBL" id="LGLN01000033">
    <property type="protein sequence ID" value="KPC32726.1"/>
    <property type="molecule type" value="Genomic_DNA"/>
</dbReference>
<name>A0A0N0XAI1_PSESX</name>
<dbReference type="Proteomes" id="UP000037891">
    <property type="component" value="Unassembled WGS sequence"/>
</dbReference>
<proteinExistence type="predicted"/>
<dbReference type="SUPFAM" id="SSF48452">
    <property type="entry name" value="TPR-like"/>
    <property type="match status" value="1"/>
</dbReference>
<dbReference type="PATRIC" id="fig|81035.3.peg.1713"/>
<gene>
    <name evidence="1" type="ORF">ABJ99_1578</name>
</gene>
<organism evidence="1 2">
    <name type="scientific">Pseudomonas syringae pv. cilantro</name>
    <dbReference type="NCBI Taxonomy" id="81035"/>
    <lineage>
        <taxon>Bacteria</taxon>
        <taxon>Pseudomonadati</taxon>
        <taxon>Pseudomonadota</taxon>
        <taxon>Gammaproteobacteria</taxon>
        <taxon>Pseudomonadales</taxon>
        <taxon>Pseudomonadaceae</taxon>
        <taxon>Pseudomonas</taxon>
        <taxon>Pseudomonas syringae</taxon>
    </lineage>
</organism>
<reference evidence="1 2" key="2">
    <citation type="submission" date="2015-10" db="EMBL/GenBank/DDBJ databases">
        <title>Comparative genomics and high-throughput reverse genetic screens identify a new phytobacterial MAMP and an Arabidopsis receptor required for immune elicitation.</title>
        <authorList>
            <person name="Mott G.A."/>
            <person name="Thakur S."/>
            <person name="Wang P.W."/>
            <person name="Desveaux D."/>
            <person name="Guttman D.S."/>
        </authorList>
    </citation>
    <scope>NUCLEOTIDE SEQUENCE [LARGE SCALE GENOMIC DNA]</scope>
    <source>
        <strain evidence="1 2">0788_9</strain>
    </source>
</reference>
<protein>
    <recommendedName>
        <fullName evidence="3">Tetratricopeptide repeat protein</fullName>
    </recommendedName>
</protein>
<sequence>MAKDEALRTLQARYEELDRPVSIALTLIHELDPTDPQSAQACVRLSERITEHYVFSPAVAARLGLALVTLRDWQGIVELCQSNRVRVEPGDRMGAFEALALDHLGETEKARDRLLKIVATGSDDPLALNTYATIATRCGYVDDAVEAAERALETARSKGEQLEFIKLLFFLIQFSDPTSERLLELALRAGELVDQSVESQEGTYLMMHLSGTLGGRSDIDLARDREQFRTRADAFFRNFPNSRMLWRGEIREGASGTELVESLKALTGMTPDREAFQKRQSAPYSRD</sequence>
<evidence type="ECO:0008006" key="3">
    <source>
        <dbReference type="Google" id="ProtNLM"/>
    </source>
</evidence>
<accession>A0A0N0XAI1</accession>
<dbReference type="InterPro" id="IPR011990">
    <property type="entry name" value="TPR-like_helical_dom_sf"/>
</dbReference>